<reference evidence="11" key="1">
    <citation type="submission" date="2017-02" db="UniProtKB">
        <authorList>
            <consortium name="WormBaseParasite"/>
        </authorList>
    </citation>
    <scope>IDENTIFICATION</scope>
</reference>
<feature type="region of interest" description="Disordered" evidence="6">
    <location>
        <begin position="175"/>
        <end position="240"/>
    </location>
</feature>
<dbReference type="Proteomes" id="UP000274756">
    <property type="component" value="Unassembled WGS sequence"/>
</dbReference>
<evidence type="ECO:0000256" key="5">
    <source>
        <dbReference type="PROSITE-ProRule" id="PRU00723"/>
    </source>
</evidence>
<dbReference type="OrthoDB" id="411372at2759"/>
<evidence type="ECO:0000259" key="7">
    <source>
        <dbReference type="PROSITE" id="PS50103"/>
    </source>
</evidence>
<gene>
    <name evidence="8" type="ORF">DME_LOCUS2658</name>
</gene>
<dbReference type="InterPro" id="IPR036855">
    <property type="entry name" value="Znf_CCCH_sf"/>
</dbReference>
<feature type="zinc finger region" description="C3H1-type" evidence="5">
    <location>
        <begin position="303"/>
        <end position="324"/>
    </location>
</feature>
<dbReference type="InterPro" id="IPR045124">
    <property type="entry name" value="Su(sable)-like"/>
</dbReference>
<proteinExistence type="predicted"/>
<dbReference type="Gene3D" id="4.10.1000.10">
    <property type="entry name" value="Zinc finger, CCCH-type"/>
    <property type="match status" value="2"/>
</dbReference>
<dbReference type="AlphaFoldDB" id="A0A0N4ULS9"/>
<evidence type="ECO:0000256" key="2">
    <source>
        <dbReference type="ARBA" id="ARBA00022737"/>
    </source>
</evidence>
<feature type="compositionally biased region" description="Basic and acidic residues" evidence="6">
    <location>
        <begin position="661"/>
        <end position="694"/>
    </location>
</feature>
<dbReference type="SMART" id="SM00356">
    <property type="entry name" value="ZnF_C3H1"/>
    <property type="match status" value="3"/>
</dbReference>
<dbReference type="GO" id="GO:0045892">
    <property type="term" value="P:negative regulation of DNA-templated transcription"/>
    <property type="evidence" value="ECO:0007669"/>
    <property type="project" value="InterPro"/>
</dbReference>
<feature type="compositionally biased region" description="Polar residues" evidence="6">
    <location>
        <begin position="620"/>
        <end position="637"/>
    </location>
</feature>
<feature type="compositionally biased region" description="Acidic residues" evidence="6">
    <location>
        <begin position="45"/>
        <end position="61"/>
    </location>
</feature>
<sequence length="824" mass="92618">MENNFFISFLHNYAKTMIRYAMSAAEREFDKFNVKLDVKINNSVNDDDDDDDDEGDGDEEMKEGISEKEMEEAEREEAISSSQQSETISMISKLSSIQRKYPRDYDREETLNIRGTETSMISSWMSGIKQRIKSSSNSQTIDANEEYYGYGNVSPLQGSNDKDYRNRSLEIGDKDYRFNSSRDEEGNHRNTNQDAVNEFGDSDYRGSSPRDRRRRRTPSPYSSKRARGYSPGRGGYRGRGFRGRWGERQICKFFREGYCRDGENCAYSHDAADSGRKPELCKFYQQGYCKKGLQCPLLHGEYPCKAFHKGECSRDPCPYSHAPLNNFTQPIFDQIMKDDELASRIPIPQGPLKRRVLIPGGPTPAAPSAVPVMVSLPSAIDPSVIGGVIPPPSVVVPTLVSNPAGTLNQPQMIIPPAVAVQSSQYPSFFAHHSMATPNTVEPSVSNAISLIANSISEASTATLQQFRNLDVKNDEQEEDDDDSSFNINKMLEQIASNVRNDVPDESPASPPMFTNATNETPMIPHANVSPWKLHLMDDLPVPNANIDPSILQSSLTDSRLRNDPRVKKALSSQFDAFTNSLMNSAPPPLPQPASIFIQPQTSPIDPRTIANRDPRKRLPSSVQKVSAVSFESRSSMLLEQRPAEDDANSSTSAAPSTSTSRLDRLYSSDFADPPRDQDHRRDSGSTYQDDRFESRHSFVPNVGTSWMPQTHNSDHRQNRRYVEIFSLPVKILKKKTKKNSEIYFKQSLSCCNRNRDTGYRSDHAFHDHDEREILSHSSSELSKSSNVDTASFGSTGPISLREKRKNNEYESPLSRVPNNTRWGQ</sequence>
<feature type="compositionally biased region" description="Low complexity" evidence="6">
    <location>
        <begin position="648"/>
        <end position="660"/>
    </location>
</feature>
<feature type="region of interest" description="Disordered" evidence="6">
    <location>
        <begin position="771"/>
        <end position="824"/>
    </location>
</feature>
<feature type="region of interest" description="Disordered" evidence="6">
    <location>
        <begin position="581"/>
        <end position="694"/>
    </location>
</feature>
<feature type="domain" description="C3H1-type" evidence="7">
    <location>
        <begin position="275"/>
        <end position="302"/>
    </location>
</feature>
<evidence type="ECO:0000313" key="8">
    <source>
        <dbReference type="EMBL" id="VDN52685.1"/>
    </source>
</evidence>
<feature type="zinc finger region" description="C3H1-type" evidence="5">
    <location>
        <begin position="275"/>
        <end position="302"/>
    </location>
</feature>
<keyword evidence="3 5" id="KW-0863">Zinc-finger</keyword>
<evidence type="ECO:0000313" key="10">
    <source>
        <dbReference type="Proteomes" id="UP000274756"/>
    </source>
</evidence>
<keyword evidence="2" id="KW-0677">Repeat</keyword>
<keyword evidence="4 5" id="KW-0862">Zinc</keyword>
<keyword evidence="1 5" id="KW-0479">Metal-binding</keyword>
<dbReference type="STRING" id="318479.A0A0N4ULS9"/>
<protein>
    <submittedName>
        <fullName evidence="11">Zinc finger CCCH domain-containing protein 6</fullName>
    </submittedName>
</protein>
<dbReference type="EMBL" id="UYYG01000073">
    <property type="protein sequence ID" value="VDN52685.1"/>
    <property type="molecule type" value="Genomic_DNA"/>
</dbReference>
<dbReference type="GO" id="GO:0003723">
    <property type="term" value="F:RNA binding"/>
    <property type="evidence" value="ECO:0007669"/>
    <property type="project" value="InterPro"/>
</dbReference>
<feature type="region of interest" description="Disordered" evidence="6">
    <location>
        <begin position="41"/>
        <end position="89"/>
    </location>
</feature>
<dbReference type="PANTHER" id="PTHR13119">
    <property type="entry name" value="ZINC FINGER CCCH DOMAIN-CONTAINING PROTEI"/>
    <property type="match status" value="1"/>
</dbReference>
<evidence type="ECO:0000256" key="4">
    <source>
        <dbReference type="ARBA" id="ARBA00022833"/>
    </source>
</evidence>
<dbReference type="GO" id="GO:0005634">
    <property type="term" value="C:nucleus"/>
    <property type="evidence" value="ECO:0007669"/>
    <property type="project" value="TreeGrafter"/>
</dbReference>
<dbReference type="Pfam" id="PF00642">
    <property type="entry name" value="zf-CCCH"/>
    <property type="match status" value="2"/>
</dbReference>
<evidence type="ECO:0000313" key="9">
    <source>
        <dbReference type="Proteomes" id="UP000038040"/>
    </source>
</evidence>
<dbReference type="GO" id="GO:0008270">
    <property type="term" value="F:zinc ion binding"/>
    <property type="evidence" value="ECO:0007669"/>
    <property type="project" value="UniProtKB-KW"/>
</dbReference>
<reference evidence="8 10" key="2">
    <citation type="submission" date="2018-11" db="EMBL/GenBank/DDBJ databases">
        <authorList>
            <consortium name="Pathogen Informatics"/>
        </authorList>
    </citation>
    <scope>NUCLEOTIDE SEQUENCE [LARGE SCALE GENOMIC DNA]</scope>
</reference>
<name>A0A0N4ULS9_DRAME</name>
<feature type="compositionally biased region" description="Low complexity" evidence="6">
    <location>
        <begin position="79"/>
        <end position="89"/>
    </location>
</feature>
<feature type="compositionally biased region" description="Basic and acidic residues" evidence="6">
    <location>
        <begin position="175"/>
        <end position="188"/>
    </location>
</feature>
<dbReference type="PANTHER" id="PTHR13119:SF12">
    <property type="entry name" value="PROTEIN SUPPRESSOR OF SABLE"/>
    <property type="match status" value="1"/>
</dbReference>
<evidence type="ECO:0000313" key="11">
    <source>
        <dbReference type="WBParaSite" id="DME_0000876701-mRNA-1"/>
    </source>
</evidence>
<dbReference type="WBParaSite" id="DME_0000876701-mRNA-1">
    <property type="protein sequence ID" value="DME_0000876701-mRNA-1"/>
    <property type="gene ID" value="DME_0000876701"/>
</dbReference>
<evidence type="ECO:0000256" key="1">
    <source>
        <dbReference type="ARBA" id="ARBA00022723"/>
    </source>
</evidence>
<evidence type="ECO:0000256" key="6">
    <source>
        <dbReference type="SAM" id="MobiDB-lite"/>
    </source>
</evidence>
<keyword evidence="10" id="KW-1185">Reference proteome</keyword>
<dbReference type="PROSITE" id="PS50103">
    <property type="entry name" value="ZF_C3H1"/>
    <property type="match status" value="3"/>
</dbReference>
<feature type="compositionally biased region" description="Low complexity" evidence="6">
    <location>
        <begin position="775"/>
        <end position="785"/>
    </location>
</feature>
<dbReference type="Pfam" id="PF14608">
    <property type="entry name" value="zf-CCCH_2"/>
    <property type="match status" value="1"/>
</dbReference>
<dbReference type="Proteomes" id="UP000038040">
    <property type="component" value="Unplaced"/>
</dbReference>
<feature type="zinc finger region" description="C3H1-type" evidence="5">
    <location>
        <begin position="245"/>
        <end position="272"/>
    </location>
</feature>
<dbReference type="InterPro" id="IPR000571">
    <property type="entry name" value="Znf_CCCH"/>
</dbReference>
<feature type="domain" description="C3H1-type" evidence="7">
    <location>
        <begin position="245"/>
        <end position="272"/>
    </location>
</feature>
<evidence type="ECO:0000256" key="3">
    <source>
        <dbReference type="ARBA" id="ARBA00022771"/>
    </source>
</evidence>
<organism evidence="9 11">
    <name type="scientific">Dracunculus medinensis</name>
    <name type="common">Guinea worm</name>
    <dbReference type="NCBI Taxonomy" id="318479"/>
    <lineage>
        <taxon>Eukaryota</taxon>
        <taxon>Metazoa</taxon>
        <taxon>Ecdysozoa</taxon>
        <taxon>Nematoda</taxon>
        <taxon>Chromadorea</taxon>
        <taxon>Rhabditida</taxon>
        <taxon>Spirurina</taxon>
        <taxon>Dracunculoidea</taxon>
        <taxon>Dracunculidae</taxon>
        <taxon>Dracunculus</taxon>
    </lineage>
</organism>
<dbReference type="SUPFAM" id="SSF90229">
    <property type="entry name" value="CCCH zinc finger"/>
    <property type="match status" value="3"/>
</dbReference>
<accession>A0A0N4ULS9</accession>
<feature type="compositionally biased region" description="Polar residues" evidence="6">
    <location>
        <begin position="786"/>
        <end position="797"/>
    </location>
</feature>
<feature type="domain" description="C3H1-type" evidence="7">
    <location>
        <begin position="303"/>
        <end position="324"/>
    </location>
</feature>